<feature type="region of interest" description="Disordered" evidence="1">
    <location>
        <begin position="1"/>
        <end position="52"/>
    </location>
</feature>
<reference evidence="2" key="1">
    <citation type="submission" date="2018-02" db="EMBL/GenBank/DDBJ databases">
        <authorList>
            <person name="Cohen D.B."/>
            <person name="Kent A.D."/>
        </authorList>
    </citation>
    <scope>NUCLEOTIDE SEQUENCE</scope>
</reference>
<sequence>MEGGKPNLDPLPSNTTTARTSPNRHHRKNTNPTTARTPPNHYHRNNHAPTTKFSTSRLGFEEMGFVGVGLWVVLVRERWFWRRERDEFVGLERGREGREIWGWGRPWKTVGRRKETVEKEMEKT</sequence>
<evidence type="ECO:0000256" key="1">
    <source>
        <dbReference type="SAM" id="MobiDB-lite"/>
    </source>
</evidence>
<feature type="compositionally biased region" description="Polar residues" evidence="1">
    <location>
        <begin position="12"/>
        <end position="21"/>
    </location>
</feature>
<organism evidence="2">
    <name type="scientific">Fagus sylvatica</name>
    <name type="common">Beechnut</name>
    <dbReference type="NCBI Taxonomy" id="28930"/>
    <lineage>
        <taxon>Eukaryota</taxon>
        <taxon>Viridiplantae</taxon>
        <taxon>Streptophyta</taxon>
        <taxon>Embryophyta</taxon>
        <taxon>Tracheophyta</taxon>
        <taxon>Spermatophyta</taxon>
        <taxon>Magnoliopsida</taxon>
        <taxon>eudicotyledons</taxon>
        <taxon>Gunneridae</taxon>
        <taxon>Pentapetalae</taxon>
        <taxon>rosids</taxon>
        <taxon>fabids</taxon>
        <taxon>Fagales</taxon>
        <taxon>Fagaceae</taxon>
        <taxon>Fagus</taxon>
    </lineage>
</organism>
<dbReference type="EMBL" id="OIVN01001191">
    <property type="protein sequence ID" value="SPC90948.1"/>
    <property type="molecule type" value="Genomic_DNA"/>
</dbReference>
<dbReference type="AlphaFoldDB" id="A0A2N9FUM0"/>
<gene>
    <name evidence="2" type="ORF">FSB_LOCUS18830</name>
</gene>
<name>A0A2N9FUM0_FAGSY</name>
<accession>A0A2N9FUM0</accession>
<protein>
    <submittedName>
        <fullName evidence="2">Uncharacterized protein</fullName>
    </submittedName>
</protein>
<proteinExistence type="predicted"/>
<feature type="compositionally biased region" description="Low complexity" evidence="1">
    <location>
        <begin position="30"/>
        <end position="40"/>
    </location>
</feature>
<evidence type="ECO:0000313" key="2">
    <source>
        <dbReference type="EMBL" id="SPC90948.1"/>
    </source>
</evidence>